<evidence type="ECO:0000313" key="1">
    <source>
        <dbReference type="EMBL" id="KAH3688596.1"/>
    </source>
</evidence>
<name>A0A9P8TSL6_WICPI</name>
<protein>
    <submittedName>
        <fullName evidence="1">Uncharacterized protein</fullName>
    </submittedName>
</protein>
<gene>
    <name evidence="1" type="ORF">WICPIJ_000440</name>
</gene>
<accession>A0A9P8TSL6</accession>
<organism evidence="1 2">
    <name type="scientific">Wickerhamomyces pijperi</name>
    <name type="common">Yeast</name>
    <name type="synonym">Pichia pijperi</name>
    <dbReference type="NCBI Taxonomy" id="599730"/>
    <lineage>
        <taxon>Eukaryota</taxon>
        <taxon>Fungi</taxon>
        <taxon>Dikarya</taxon>
        <taxon>Ascomycota</taxon>
        <taxon>Saccharomycotina</taxon>
        <taxon>Saccharomycetes</taxon>
        <taxon>Phaffomycetales</taxon>
        <taxon>Wickerhamomycetaceae</taxon>
        <taxon>Wickerhamomyces</taxon>
    </lineage>
</organism>
<dbReference type="AlphaFoldDB" id="A0A9P8TSL6"/>
<proteinExistence type="predicted"/>
<evidence type="ECO:0000313" key="2">
    <source>
        <dbReference type="Proteomes" id="UP000774326"/>
    </source>
</evidence>
<sequence>MASASSNLAENSLSLELVNQFVTEQSTSQVEDLVPVLDLVSPDRGPSSEESTRWIPFHVGDTGVGVGGSQLDVGGNQSGFRFFLLTGEIQIVEFDGPLSGRPTNGGQGDETALWRELDGVEELPLDGLEPDPLLRGVLGRSGRLFSSVEGDDVLRNGLVGVLQVGVGQSDESVTVGFPLEVDNSVLQFDLFNWNVPFVQLEEFQVGEEGLTRLSVTVNLHGQVLGFILPVELHIRDLEQVDGSEHSLTWNLHQGDLSSLVRCFRGPVGQGVGQWVLLSGGG</sequence>
<reference evidence="1" key="1">
    <citation type="journal article" date="2021" name="Open Biol.">
        <title>Shared evolutionary footprints suggest mitochondrial oxidative damage underlies multiple complex I losses in fungi.</title>
        <authorList>
            <person name="Schikora-Tamarit M.A."/>
            <person name="Marcet-Houben M."/>
            <person name="Nosek J."/>
            <person name="Gabaldon T."/>
        </authorList>
    </citation>
    <scope>NUCLEOTIDE SEQUENCE</scope>
    <source>
        <strain evidence="1">CBS2887</strain>
    </source>
</reference>
<keyword evidence="2" id="KW-1185">Reference proteome</keyword>
<dbReference type="EMBL" id="JAEUBG010000269">
    <property type="protein sequence ID" value="KAH3688596.1"/>
    <property type="molecule type" value="Genomic_DNA"/>
</dbReference>
<dbReference type="Proteomes" id="UP000774326">
    <property type="component" value="Unassembled WGS sequence"/>
</dbReference>
<comment type="caution">
    <text evidence="1">The sequence shown here is derived from an EMBL/GenBank/DDBJ whole genome shotgun (WGS) entry which is preliminary data.</text>
</comment>
<reference evidence="1" key="2">
    <citation type="submission" date="2021-01" db="EMBL/GenBank/DDBJ databases">
        <authorList>
            <person name="Schikora-Tamarit M.A."/>
        </authorList>
    </citation>
    <scope>NUCLEOTIDE SEQUENCE</scope>
    <source>
        <strain evidence="1">CBS2887</strain>
    </source>
</reference>